<feature type="domain" description="DAGKc" evidence="1">
    <location>
        <begin position="1"/>
        <end position="130"/>
    </location>
</feature>
<dbReference type="Pfam" id="PF19279">
    <property type="entry name" value="YegS_C"/>
    <property type="match status" value="1"/>
</dbReference>
<dbReference type="Gene3D" id="2.60.200.40">
    <property type="match status" value="1"/>
</dbReference>
<dbReference type="PROSITE" id="PS50146">
    <property type="entry name" value="DAGK"/>
    <property type="match status" value="1"/>
</dbReference>
<organism evidence="2 3">
    <name type="scientific">Parvularcula dongshanensis</name>
    <dbReference type="NCBI Taxonomy" id="1173995"/>
    <lineage>
        <taxon>Bacteria</taxon>
        <taxon>Pseudomonadati</taxon>
        <taxon>Pseudomonadota</taxon>
        <taxon>Alphaproteobacteria</taxon>
        <taxon>Parvularculales</taxon>
        <taxon>Parvularculaceae</taxon>
        <taxon>Parvularcula</taxon>
    </lineage>
</organism>
<evidence type="ECO:0000313" key="2">
    <source>
        <dbReference type="EMBL" id="MBB4657648.1"/>
    </source>
</evidence>
<protein>
    <submittedName>
        <fullName evidence="2">Diacylglycerol kinase family enzyme</fullName>
    </submittedName>
</protein>
<dbReference type="InterPro" id="IPR017438">
    <property type="entry name" value="ATP-NAD_kinase_N"/>
</dbReference>
<dbReference type="InterPro" id="IPR001206">
    <property type="entry name" value="Diacylglycerol_kinase_cat_dom"/>
</dbReference>
<dbReference type="AlphaFoldDB" id="A0A840I0E6"/>
<proteinExistence type="predicted"/>
<gene>
    <name evidence="2" type="ORF">GGQ59_000148</name>
</gene>
<evidence type="ECO:0000313" key="3">
    <source>
        <dbReference type="Proteomes" id="UP000563524"/>
    </source>
</evidence>
<dbReference type="Gene3D" id="3.40.50.10330">
    <property type="entry name" value="Probable inorganic polyphosphate/atp-NAD kinase, domain 1"/>
    <property type="match status" value="1"/>
</dbReference>
<reference evidence="2 3" key="1">
    <citation type="submission" date="2020-08" db="EMBL/GenBank/DDBJ databases">
        <title>Genomic Encyclopedia of Type Strains, Phase IV (KMG-IV): sequencing the most valuable type-strain genomes for metagenomic binning, comparative biology and taxonomic classification.</title>
        <authorList>
            <person name="Goeker M."/>
        </authorList>
    </citation>
    <scope>NUCLEOTIDE SEQUENCE [LARGE SCALE GENOMIC DNA]</scope>
    <source>
        <strain evidence="2 3">DSM 102850</strain>
    </source>
</reference>
<dbReference type="EMBL" id="JACHOB010000001">
    <property type="protein sequence ID" value="MBB4657648.1"/>
    <property type="molecule type" value="Genomic_DNA"/>
</dbReference>
<dbReference type="InterPro" id="IPR016064">
    <property type="entry name" value="NAD/diacylglycerol_kinase_sf"/>
</dbReference>
<dbReference type="Pfam" id="PF00781">
    <property type="entry name" value="DAGK_cat"/>
    <property type="match status" value="1"/>
</dbReference>
<keyword evidence="2" id="KW-0418">Kinase</keyword>
<keyword evidence="3" id="KW-1185">Reference proteome</keyword>
<dbReference type="SUPFAM" id="SSF111331">
    <property type="entry name" value="NAD kinase/diacylglycerol kinase-like"/>
    <property type="match status" value="1"/>
</dbReference>
<accession>A0A840I0E6</accession>
<dbReference type="GO" id="GO:0016301">
    <property type="term" value="F:kinase activity"/>
    <property type="evidence" value="ECO:0007669"/>
    <property type="project" value="UniProtKB-KW"/>
</dbReference>
<dbReference type="RefSeq" id="WP_183814923.1">
    <property type="nucleotide sequence ID" value="NZ_JACHOB010000001.1"/>
</dbReference>
<sequence length="303" mass="31972">MSEALVLVNEQSGRVLSDGVARIEKDVTSALRSSGAMPRFVTGKVPALLDALQASNADAVITVGGDGTIGAVAGALAERDDPPRFVPLPFGTANLFTRDLGLPLDPMKALEEGMAAPARRIDYARANDHPLLHSAVFGTFAEIAEEREEMRKGGGLGAVLGAAVEGARRLLTAEPVAYHLEIDGQPLEAETNVVFVTNNAITGGQRGVPVRDRLDAGELVVYVSDSLGPLGFMKRVIEAVTGGFDESDGIIRHVCRSACVTARGAALIYSADGEVVEDEDAVRFDICPGRLSVPDLRSGERKR</sequence>
<keyword evidence="2" id="KW-0808">Transferase</keyword>
<dbReference type="InterPro" id="IPR045540">
    <property type="entry name" value="YegS/DAGK_C"/>
</dbReference>
<evidence type="ECO:0000259" key="1">
    <source>
        <dbReference type="PROSITE" id="PS50146"/>
    </source>
</evidence>
<dbReference type="Proteomes" id="UP000563524">
    <property type="component" value="Unassembled WGS sequence"/>
</dbReference>
<comment type="caution">
    <text evidence="2">The sequence shown here is derived from an EMBL/GenBank/DDBJ whole genome shotgun (WGS) entry which is preliminary data.</text>
</comment>
<name>A0A840I0E6_9PROT</name>